<evidence type="ECO:0000313" key="2">
    <source>
        <dbReference type="EMBL" id="TDK26591.1"/>
    </source>
</evidence>
<dbReference type="Proteomes" id="UP000295411">
    <property type="component" value="Unassembled WGS sequence"/>
</dbReference>
<evidence type="ECO:0000259" key="1">
    <source>
        <dbReference type="Pfam" id="PF13020"/>
    </source>
</evidence>
<keyword evidence="3" id="KW-1185">Reference proteome</keyword>
<feature type="domain" description="Protein NO VEIN C-terminal" evidence="1">
    <location>
        <begin position="247"/>
        <end position="290"/>
    </location>
</feature>
<protein>
    <submittedName>
        <fullName evidence="2">DUF3883 domain-containing protein</fullName>
    </submittedName>
</protein>
<proteinExistence type="predicted"/>
<name>A0A4R5TZI3_9MICC</name>
<dbReference type="InterPro" id="IPR024975">
    <property type="entry name" value="NOV_C"/>
</dbReference>
<dbReference type="EMBL" id="SMTK01000002">
    <property type="protein sequence ID" value="TDK26591.1"/>
    <property type="molecule type" value="Genomic_DNA"/>
</dbReference>
<reference evidence="2 3" key="1">
    <citation type="submission" date="2019-03" db="EMBL/GenBank/DDBJ databases">
        <title>Arthrobacter sp. nov., an bacterium isolated from biocrust in Mu Us Desert.</title>
        <authorList>
            <person name="Lixiong L."/>
        </authorList>
    </citation>
    <scope>NUCLEOTIDE SEQUENCE [LARGE SCALE GENOMIC DNA]</scope>
    <source>
        <strain evidence="2 3">SLN-3</strain>
    </source>
</reference>
<accession>A0A4R5TZI3</accession>
<dbReference type="Pfam" id="PF13020">
    <property type="entry name" value="NOV_C"/>
    <property type="match status" value="1"/>
</dbReference>
<gene>
    <name evidence="2" type="ORF">E2F48_05220</name>
</gene>
<comment type="caution">
    <text evidence="2">The sequence shown here is derived from an EMBL/GenBank/DDBJ whole genome shotgun (WGS) entry which is preliminary data.</text>
</comment>
<sequence length="345" mass="38261">MVFNTWWTSDPAQRFWMEITTRKDLGGDLMAPQAGGKNTTQWSYSLTALVQPGDVIFHYPTEGTDAGSVVGWSIVAGPAQTIPNVTWQARGTSGRRRNQPTTGPGWTVPLKDFTPLQPRLSKDTLQKALNELMELRGGLEAIHGKPVYFPWTRYRSAEMRAQQGYLAKFPAELVDFFDELRPVVRSAPDTDAAVDEPEDFRAPGRTAPVGRVTRAQDPILRAAIERRALDVAAGYYAGIGGTDLIELGKPYDIRVTVDGTDRHAEVKGSSMMIDTVELTFNEVHHAHGYGATDLIVVDSIEWARRPNGTVITRGGRMRVWSNWEPAAECLKARTFAYTLPPTYTP</sequence>
<dbReference type="AlphaFoldDB" id="A0A4R5TZI3"/>
<evidence type="ECO:0000313" key="3">
    <source>
        <dbReference type="Proteomes" id="UP000295411"/>
    </source>
</evidence>
<dbReference type="RefSeq" id="WP_133402951.1">
    <property type="nucleotide sequence ID" value="NZ_SMTK01000002.1"/>
</dbReference>
<dbReference type="OrthoDB" id="4379767at2"/>
<organism evidence="2 3">
    <name type="scientific">Arthrobacter crusticola</name>
    <dbReference type="NCBI Taxonomy" id="2547960"/>
    <lineage>
        <taxon>Bacteria</taxon>
        <taxon>Bacillati</taxon>
        <taxon>Actinomycetota</taxon>
        <taxon>Actinomycetes</taxon>
        <taxon>Micrococcales</taxon>
        <taxon>Micrococcaceae</taxon>
        <taxon>Arthrobacter</taxon>
    </lineage>
</organism>